<proteinExistence type="predicted"/>
<evidence type="ECO:0000259" key="1">
    <source>
        <dbReference type="PROSITE" id="PS51186"/>
    </source>
</evidence>
<accession>A0AAC9PW39</accession>
<dbReference type="RefSeq" id="WP_076732016.1">
    <property type="nucleotide sequence ID" value="NZ_CP019352.1"/>
</dbReference>
<gene>
    <name evidence="2" type="ORF">BWR22_03315</name>
</gene>
<protein>
    <recommendedName>
        <fullName evidence="1">N-acetyltransferase domain-containing protein</fullName>
    </recommendedName>
</protein>
<dbReference type="Gene3D" id="3.40.630.30">
    <property type="match status" value="1"/>
</dbReference>
<organism evidence="2 3">
    <name type="scientific">Lacinutrix venerupis</name>
    <dbReference type="NCBI Taxonomy" id="1486034"/>
    <lineage>
        <taxon>Bacteria</taxon>
        <taxon>Pseudomonadati</taxon>
        <taxon>Bacteroidota</taxon>
        <taxon>Flavobacteriia</taxon>
        <taxon>Flavobacteriales</taxon>
        <taxon>Flavobacteriaceae</taxon>
        <taxon>Lacinutrix</taxon>
    </lineage>
</organism>
<reference evidence="2 3" key="1">
    <citation type="submission" date="2017-01" db="EMBL/GenBank/DDBJ databases">
        <title>Complete genome of Lacinutrix venerupis DOK2-8 isolated from seawater in Dokdo.</title>
        <authorList>
            <person name="Chi W.-J."/>
            <person name="Kim J.H."/>
        </authorList>
    </citation>
    <scope>NUCLEOTIDE SEQUENCE [LARGE SCALE GENOMIC DNA]</scope>
    <source>
        <strain evidence="2 3">DOK2-8</strain>
    </source>
</reference>
<dbReference type="PROSITE" id="PS51186">
    <property type="entry name" value="GNAT"/>
    <property type="match status" value="1"/>
</dbReference>
<dbReference type="EMBL" id="CP019352">
    <property type="protein sequence ID" value="APX99377.1"/>
    <property type="molecule type" value="Genomic_DNA"/>
</dbReference>
<name>A0AAC9PW39_9FLAO</name>
<dbReference type="InterPro" id="IPR000182">
    <property type="entry name" value="GNAT_dom"/>
</dbReference>
<dbReference type="PANTHER" id="PTHR43792">
    <property type="entry name" value="GNAT FAMILY, PUTATIVE (AFU_ORTHOLOGUE AFUA_3G00765)-RELATED-RELATED"/>
    <property type="match status" value="1"/>
</dbReference>
<dbReference type="AlphaFoldDB" id="A0AAC9PW39"/>
<sequence>MKLINSKNLESKRLILRSTNMDDVELVYALRSNAIVRKYIMQPLYKTQEEAAIHIKNLLTYLKENKSISWTIINKKTNQKLGSICLWNLSEDRKTAEVGYDLLPEYFKKGYMSEALQEVISFGFNKLRLNAIEAFTHTKNKASKKLLLANGFTQDSKRKDLDFPKNIIFTLKK</sequence>
<dbReference type="GO" id="GO:0016747">
    <property type="term" value="F:acyltransferase activity, transferring groups other than amino-acyl groups"/>
    <property type="evidence" value="ECO:0007669"/>
    <property type="project" value="InterPro"/>
</dbReference>
<evidence type="ECO:0000313" key="3">
    <source>
        <dbReference type="Proteomes" id="UP000187506"/>
    </source>
</evidence>
<dbReference type="InterPro" id="IPR016181">
    <property type="entry name" value="Acyl_CoA_acyltransferase"/>
</dbReference>
<keyword evidence="3" id="KW-1185">Reference proteome</keyword>
<dbReference type="InterPro" id="IPR051531">
    <property type="entry name" value="N-acetyltransferase"/>
</dbReference>
<dbReference type="KEGG" id="lvn:BWR22_03315"/>
<evidence type="ECO:0000313" key="2">
    <source>
        <dbReference type="EMBL" id="APX99377.1"/>
    </source>
</evidence>
<dbReference type="Proteomes" id="UP000187506">
    <property type="component" value="Chromosome"/>
</dbReference>
<feature type="domain" description="N-acetyltransferase" evidence="1">
    <location>
        <begin position="14"/>
        <end position="173"/>
    </location>
</feature>
<dbReference type="SUPFAM" id="SSF55729">
    <property type="entry name" value="Acyl-CoA N-acyltransferases (Nat)"/>
    <property type="match status" value="1"/>
</dbReference>
<dbReference type="Pfam" id="PF13302">
    <property type="entry name" value="Acetyltransf_3"/>
    <property type="match status" value="1"/>
</dbReference>